<dbReference type="STRING" id="471855.Shel_07910"/>
<dbReference type="PANTHER" id="PTHR43687">
    <property type="entry name" value="ADENYLYLSULFATE REDUCTASE, BETA SUBUNIT"/>
    <property type="match status" value="1"/>
</dbReference>
<feature type="domain" description="4Fe-4S ferredoxin-type" evidence="6">
    <location>
        <begin position="10"/>
        <end position="46"/>
    </location>
</feature>
<dbReference type="eggNOG" id="COG1145">
    <property type="taxonomic scope" value="Bacteria"/>
</dbReference>
<dbReference type="GO" id="GO:0051539">
    <property type="term" value="F:4 iron, 4 sulfur cluster binding"/>
    <property type="evidence" value="ECO:0007669"/>
    <property type="project" value="UniProtKB-KW"/>
</dbReference>
<dbReference type="InterPro" id="IPR017896">
    <property type="entry name" value="4Fe4S_Fe-S-bd"/>
</dbReference>
<dbReference type="KEGG" id="shi:Shel_07910"/>
<organism evidence="7 8">
    <name type="scientific">Slackia heliotrinireducens (strain ATCC 29202 / DSM 20476 / NCTC 11029 / RHS 1)</name>
    <name type="common">Peptococcus heliotrinreducens</name>
    <dbReference type="NCBI Taxonomy" id="471855"/>
    <lineage>
        <taxon>Bacteria</taxon>
        <taxon>Bacillati</taxon>
        <taxon>Actinomycetota</taxon>
        <taxon>Coriobacteriia</taxon>
        <taxon>Eggerthellales</taxon>
        <taxon>Eggerthellaceae</taxon>
        <taxon>Slackia</taxon>
    </lineage>
</organism>
<keyword evidence="4" id="KW-0411">Iron-sulfur</keyword>
<dbReference type="Pfam" id="PF12838">
    <property type="entry name" value="Fer4_7"/>
    <property type="match status" value="2"/>
</dbReference>
<dbReference type="GO" id="GO:0046872">
    <property type="term" value="F:metal ion binding"/>
    <property type="evidence" value="ECO:0007669"/>
    <property type="project" value="UniProtKB-KW"/>
</dbReference>
<evidence type="ECO:0000256" key="5">
    <source>
        <dbReference type="SAM" id="MobiDB-lite"/>
    </source>
</evidence>
<feature type="domain" description="4Fe-4S ferredoxin-type" evidence="6">
    <location>
        <begin position="309"/>
        <end position="338"/>
    </location>
</feature>
<feature type="domain" description="4Fe-4S ferredoxin-type" evidence="6">
    <location>
        <begin position="48"/>
        <end position="77"/>
    </location>
</feature>
<dbReference type="InterPro" id="IPR017900">
    <property type="entry name" value="4Fe4S_Fe_S_CS"/>
</dbReference>
<feature type="region of interest" description="Disordered" evidence="5">
    <location>
        <begin position="186"/>
        <end position="212"/>
    </location>
</feature>
<gene>
    <name evidence="7" type="ordered locus">Shel_07910</name>
</gene>
<protein>
    <submittedName>
        <fullName evidence="7">NADH:ubiquinone oxidoreductase chain I-like protein</fullName>
    </submittedName>
</protein>
<evidence type="ECO:0000256" key="2">
    <source>
        <dbReference type="ARBA" id="ARBA00022723"/>
    </source>
</evidence>
<feature type="domain" description="4Fe-4S ferredoxin-type" evidence="6">
    <location>
        <begin position="342"/>
        <end position="371"/>
    </location>
</feature>
<dbReference type="RefSeq" id="WP_012797951.1">
    <property type="nucleotide sequence ID" value="NC_013165.1"/>
</dbReference>
<evidence type="ECO:0000256" key="1">
    <source>
        <dbReference type="ARBA" id="ARBA00022485"/>
    </source>
</evidence>
<keyword evidence="1" id="KW-0004">4Fe-4S</keyword>
<dbReference type="PANTHER" id="PTHR43687:SF1">
    <property type="entry name" value="FERREDOXIN III"/>
    <property type="match status" value="1"/>
</dbReference>
<accession>C7N4L2</accession>
<dbReference type="Proteomes" id="UP000002026">
    <property type="component" value="Chromosome"/>
</dbReference>
<dbReference type="EMBL" id="CP001684">
    <property type="protein sequence ID" value="ACV21847.1"/>
    <property type="molecule type" value="Genomic_DNA"/>
</dbReference>
<keyword evidence="7" id="KW-0830">Ubiquinone</keyword>
<dbReference type="SUPFAM" id="SSF54862">
    <property type="entry name" value="4Fe-4S ferredoxins"/>
    <property type="match status" value="2"/>
</dbReference>
<name>C7N4L2_SLAHD</name>
<reference evidence="7 8" key="1">
    <citation type="journal article" date="2009" name="Stand. Genomic Sci.">
        <title>Complete genome sequence of Slackia heliotrinireducens type strain (RHS 1).</title>
        <authorList>
            <person name="Pukall R."/>
            <person name="Lapidus A."/>
            <person name="Nolan M."/>
            <person name="Copeland A."/>
            <person name="Glavina Del Rio T."/>
            <person name="Lucas S."/>
            <person name="Chen F."/>
            <person name="Tice H."/>
            <person name="Cheng J.F."/>
            <person name="Chertkov O."/>
            <person name="Bruce D."/>
            <person name="Goodwin L."/>
            <person name="Kuske C."/>
            <person name="Brettin T."/>
            <person name="Detter J.C."/>
            <person name="Han C."/>
            <person name="Pitluck S."/>
            <person name="Pati A."/>
            <person name="Mavrommatis K."/>
            <person name="Ivanova N."/>
            <person name="Ovchinnikova G."/>
            <person name="Chen A."/>
            <person name="Palaniappan K."/>
            <person name="Schneider S."/>
            <person name="Rohde M."/>
            <person name="Chain P."/>
            <person name="D'haeseleer P."/>
            <person name="Goker M."/>
            <person name="Bristow J."/>
            <person name="Eisen J.A."/>
            <person name="Markowitz V."/>
            <person name="Kyrpides N.C."/>
            <person name="Klenk H.P."/>
            <person name="Hugenholtz P."/>
        </authorList>
    </citation>
    <scope>NUCLEOTIDE SEQUENCE [LARGE SCALE GENOMIC DNA]</scope>
    <source>
        <strain evidence="8">ATCC 29202 / DSM 20476 / NCTC 11029 / RHS 1</strain>
    </source>
</reference>
<evidence type="ECO:0000256" key="3">
    <source>
        <dbReference type="ARBA" id="ARBA00023004"/>
    </source>
</evidence>
<dbReference type="InterPro" id="IPR050572">
    <property type="entry name" value="Fe-S_Ferredoxin"/>
</dbReference>
<evidence type="ECO:0000313" key="7">
    <source>
        <dbReference type="EMBL" id="ACV21847.1"/>
    </source>
</evidence>
<evidence type="ECO:0000256" key="4">
    <source>
        <dbReference type="ARBA" id="ARBA00023014"/>
    </source>
</evidence>
<sequence length="447" mass="49168">MAKGDRSNKISIVFDSDRCLHARTVKSSCSSCIDTCPTGAIHKSDKRGMPEIDPTICVNCGQCLSACHLDAFSSPQFTERQLINRIDRGKPLRLRCFLPYGELDELDLNCDTYHLGTCIGALTAGGLFELSLANRCELATDQCRKCVLFPRLAPTMETNVKAASQLLADWGRASNLVESTPLFLTDQTAADQPENAPADTRSRYGRESALSNEQTLSADDVAAFTHLKDGSGTRNNDDTADAVGAFNDVRSSIRLLFHGRRKRESGGLMPRPELRVRRYKNKHVPLWRDRLQALWRHSESVQGGHYLWPEHIVDKSICRACGVCMQMCPTGSIHHTLGDGEFVYEFSPGTCVNCGVCVASCPKEAIKHRAQALMQPFYLQECYAMKAEPCPRCGLPVLERDDGPLCCVCNDQPKTRDMMRQLGDKLGAGVSCAPVGDFAPEKSGGPC</sequence>
<dbReference type="HOGENOM" id="CLU_048087_0_0_11"/>
<keyword evidence="3" id="KW-0408">Iron</keyword>
<dbReference type="PROSITE" id="PS00198">
    <property type="entry name" value="4FE4S_FER_1"/>
    <property type="match status" value="1"/>
</dbReference>
<keyword evidence="2" id="KW-0479">Metal-binding</keyword>
<dbReference type="Gene3D" id="3.30.70.20">
    <property type="match status" value="2"/>
</dbReference>
<evidence type="ECO:0000313" key="8">
    <source>
        <dbReference type="Proteomes" id="UP000002026"/>
    </source>
</evidence>
<keyword evidence="8" id="KW-1185">Reference proteome</keyword>
<proteinExistence type="predicted"/>
<evidence type="ECO:0000259" key="6">
    <source>
        <dbReference type="PROSITE" id="PS51379"/>
    </source>
</evidence>
<dbReference type="AlphaFoldDB" id="C7N4L2"/>
<dbReference type="PROSITE" id="PS51379">
    <property type="entry name" value="4FE4S_FER_2"/>
    <property type="match status" value="4"/>
</dbReference>
<dbReference type="eggNOG" id="COG1143">
    <property type="taxonomic scope" value="Bacteria"/>
</dbReference>